<evidence type="ECO:0000313" key="3">
    <source>
        <dbReference type="Proteomes" id="UP000306509"/>
    </source>
</evidence>
<evidence type="ECO:0000313" key="2">
    <source>
        <dbReference type="EMBL" id="TLD00940.1"/>
    </source>
</evidence>
<proteinExistence type="predicted"/>
<dbReference type="RefSeq" id="WP_138002417.1">
    <property type="nucleotide sequence ID" value="NZ_QGQD01000045.1"/>
</dbReference>
<keyword evidence="1" id="KW-0472">Membrane</keyword>
<comment type="caution">
    <text evidence="2">The sequence shown here is derived from an EMBL/GenBank/DDBJ whole genome shotgun (WGS) entry which is preliminary data.</text>
</comment>
<name>A0A4U8Q7N4_9FIRM</name>
<feature type="transmembrane region" description="Helical" evidence="1">
    <location>
        <begin position="142"/>
        <end position="164"/>
    </location>
</feature>
<keyword evidence="1" id="KW-0812">Transmembrane</keyword>
<dbReference type="AlphaFoldDB" id="A0A4U8Q7N4"/>
<organism evidence="2 3">
    <name type="scientific">Robinsoniella peoriensis</name>
    <dbReference type="NCBI Taxonomy" id="180332"/>
    <lineage>
        <taxon>Bacteria</taxon>
        <taxon>Bacillati</taxon>
        <taxon>Bacillota</taxon>
        <taxon>Clostridia</taxon>
        <taxon>Lachnospirales</taxon>
        <taxon>Lachnospiraceae</taxon>
        <taxon>Robinsoniella</taxon>
    </lineage>
</organism>
<evidence type="ECO:0000256" key="1">
    <source>
        <dbReference type="SAM" id="Phobius"/>
    </source>
</evidence>
<reference evidence="2 3" key="1">
    <citation type="journal article" date="2019" name="Anaerobe">
        <title>Detection of Robinsoniella peoriensis in multiple bone samples of a trauma patient.</title>
        <authorList>
            <person name="Schrottner P."/>
            <person name="Hartwich K."/>
            <person name="Bunk B."/>
            <person name="Schober I."/>
            <person name="Helbig S."/>
            <person name="Rudolph W.W."/>
            <person name="Gunzer F."/>
        </authorList>
    </citation>
    <scope>NUCLEOTIDE SEQUENCE [LARGE SCALE GENOMIC DNA]</scope>
    <source>
        <strain evidence="2 3">DSM 106044</strain>
    </source>
</reference>
<feature type="transmembrane region" description="Helical" evidence="1">
    <location>
        <begin position="69"/>
        <end position="92"/>
    </location>
</feature>
<dbReference type="Proteomes" id="UP000306509">
    <property type="component" value="Unassembled WGS sequence"/>
</dbReference>
<keyword evidence="3" id="KW-1185">Reference proteome</keyword>
<protein>
    <recommendedName>
        <fullName evidence="4">Integral membrane protein</fullName>
    </recommendedName>
</protein>
<evidence type="ECO:0008006" key="4">
    <source>
        <dbReference type="Google" id="ProtNLM"/>
    </source>
</evidence>
<dbReference type="EMBL" id="QGQD01000045">
    <property type="protein sequence ID" value="TLD00940.1"/>
    <property type="molecule type" value="Genomic_DNA"/>
</dbReference>
<keyword evidence="1" id="KW-1133">Transmembrane helix</keyword>
<gene>
    <name evidence="2" type="ORF">DSM106044_02140</name>
</gene>
<feature type="transmembrane region" description="Helical" evidence="1">
    <location>
        <begin position="7"/>
        <end position="27"/>
    </location>
</feature>
<feature type="transmembrane region" description="Helical" evidence="1">
    <location>
        <begin position="99"/>
        <end position="122"/>
    </location>
</feature>
<sequence>MIRTIQTVGIIGFFVCLTIMYLTPYGVRGIRSFDPTFQMPDMKFHYSVEQLTLAFEKIGSNGRDIYQKYLVLDCAFVFCFGILMLTITNYLFTGLPRNILIVVCVLRGVFDLLENCFLILVLKNYPDTNKQFLTLCSFFTTIKFIMLYIWIASIILQIMLLVFLKMQSK</sequence>
<accession>A0A4U8Q7N4</accession>